<dbReference type="InterPro" id="IPR011130">
    <property type="entry name" value="SecA_preprotein_X-link_dom"/>
</dbReference>
<evidence type="ECO:0000256" key="5">
    <source>
        <dbReference type="ARBA" id="ARBA00022840"/>
    </source>
</evidence>
<evidence type="ECO:0000259" key="11">
    <source>
        <dbReference type="PROSITE" id="PS51196"/>
    </source>
</evidence>
<dbReference type="InterPro" id="IPR014018">
    <property type="entry name" value="SecA_motor_DEAD"/>
</dbReference>
<feature type="domain" description="SecA family profile" evidence="11">
    <location>
        <begin position="6"/>
        <end position="599"/>
    </location>
</feature>
<dbReference type="Gene3D" id="3.90.1440.10">
    <property type="entry name" value="SecA, preprotein cross-linking domain"/>
    <property type="match status" value="1"/>
</dbReference>
<keyword evidence="4" id="KW-0547">Nucleotide-binding</keyword>
<keyword evidence="3" id="KW-0963">Cytoplasm</keyword>
<evidence type="ECO:0000256" key="6">
    <source>
        <dbReference type="ARBA" id="ARBA00022927"/>
    </source>
</evidence>
<protein>
    <submittedName>
        <fullName evidence="12">Preprotein translocase subunit SecA</fullName>
    </submittedName>
</protein>
<keyword evidence="9" id="KW-0472">Membrane</keyword>
<evidence type="ECO:0000256" key="9">
    <source>
        <dbReference type="ARBA" id="ARBA00023136"/>
    </source>
</evidence>
<dbReference type="SUPFAM" id="SSF81767">
    <property type="entry name" value="Pre-protein crosslinking domain of SecA"/>
    <property type="match status" value="1"/>
</dbReference>
<gene>
    <name evidence="12" type="ORF">MFFC18_42490</name>
</gene>
<dbReference type="PANTHER" id="PTHR30612:SF0">
    <property type="entry name" value="CHLOROPLAST PROTEIN-TRANSPORTING ATPASE"/>
    <property type="match status" value="1"/>
</dbReference>
<reference evidence="12 13" key="1">
    <citation type="submission" date="2019-08" db="EMBL/GenBank/DDBJ databases">
        <title>Deep-cultivation of Planctomycetes and their phenomic and genomic characterization uncovers novel biology.</title>
        <authorList>
            <person name="Wiegand S."/>
            <person name="Jogler M."/>
            <person name="Boedeker C."/>
            <person name="Pinto D."/>
            <person name="Vollmers J."/>
            <person name="Rivas-Marin E."/>
            <person name="Kohn T."/>
            <person name="Peeters S.H."/>
            <person name="Heuer A."/>
            <person name="Rast P."/>
            <person name="Oberbeckmann S."/>
            <person name="Bunk B."/>
            <person name="Jeske O."/>
            <person name="Meyerdierks A."/>
            <person name="Storesund J.E."/>
            <person name="Kallscheuer N."/>
            <person name="Luecker S."/>
            <person name="Lage O.M."/>
            <person name="Pohl T."/>
            <person name="Merkel B.J."/>
            <person name="Hornburger P."/>
            <person name="Mueller R.-W."/>
            <person name="Bruemmer F."/>
            <person name="Labrenz M."/>
            <person name="Spormann A.M."/>
            <person name="Op den Camp H."/>
            <person name="Overmann J."/>
            <person name="Amann R."/>
            <person name="Jetten M.S.M."/>
            <person name="Mascher T."/>
            <person name="Medema M.H."/>
            <person name="Devos D.P."/>
            <person name="Kaster A.-K."/>
            <person name="Ovreas L."/>
            <person name="Rohde M."/>
            <person name="Galperin M.Y."/>
            <person name="Jogler C."/>
        </authorList>
    </citation>
    <scope>NUCLEOTIDE SEQUENCE [LARGE SCALE GENOMIC DNA]</scope>
    <source>
        <strain evidence="12 13">FC18</strain>
    </source>
</reference>
<organism evidence="12 13">
    <name type="scientific">Mariniblastus fucicola</name>
    <dbReference type="NCBI Taxonomy" id="980251"/>
    <lineage>
        <taxon>Bacteria</taxon>
        <taxon>Pseudomonadati</taxon>
        <taxon>Planctomycetota</taxon>
        <taxon>Planctomycetia</taxon>
        <taxon>Pirellulales</taxon>
        <taxon>Pirellulaceae</taxon>
        <taxon>Mariniblastus</taxon>
    </lineage>
</organism>
<dbReference type="STRING" id="980251.GCA_001642875_01322"/>
<dbReference type="Gene3D" id="3.40.50.300">
    <property type="entry name" value="P-loop containing nucleotide triphosphate hydrolases"/>
    <property type="match status" value="2"/>
</dbReference>
<dbReference type="InterPro" id="IPR000185">
    <property type="entry name" value="SecA"/>
</dbReference>
<dbReference type="FunFam" id="3.40.50.300:FF:000429">
    <property type="entry name" value="Preprotein translocase subunit SecA"/>
    <property type="match status" value="1"/>
</dbReference>
<dbReference type="PROSITE" id="PS51196">
    <property type="entry name" value="SECA_MOTOR_DEAD"/>
    <property type="match status" value="1"/>
</dbReference>
<keyword evidence="2" id="KW-1003">Cell membrane</keyword>
<keyword evidence="1" id="KW-0813">Transport</keyword>
<dbReference type="Pfam" id="PF01043">
    <property type="entry name" value="SecA_PP_bind"/>
    <property type="match status" value="1"/>
</dbReference>
<proteinExistence type="predicted"/>
<dbReference type="Pfam" id="PF21090">
    <property type="entry name" value="P-loop_SecA"/>
    <property type="match status" value="2"/>
</dbReference>
<evidence type="ECO:0000256" key="4">
    <source>
        <dbReference type="ARBA" id="ARBA00022741"/>
    </source>
</evidence>
<dbReference type="InterPro" id="IPR001650">
    <property type="entry name" value="Helicase_C-like"/>
</dbReference>
<dbReference type="Pfam" id="PF07517">
    <property type="entry name" value="SecA_DEAD"/>
    <property type="match status" value="1"/>
</dbReference>
<dbReference type="GO" id="GO:0006605">
    <property type="term" value="P:protein targeting"/>
    <property type="evidence" value="ECO:0007669"/>
    <property type="project" value="InterPro"/>
</dbReference>
<evidence type="ECO:0000256" key="8">
    <source>
        <dbReference type="ARBA" id="ARBA00023010"/>
    </source>
</evidence>
<sequence>MPNSISASKSRSPFSWLRRQAFRKHHWVSDVRQAESSFASLSDAALKLQSDSIQERYSASTRGERDRVRVEFAGLIAECVFRSLGFRLFDVQVQAIGAASTGAIIEMQTGEGKTVVTGCIAALRALDVPSVHVSTTNSYLADRDCDELAPIFDRLGLTHGKLPQQSDEAASRLAYRKQIVYGPGYQFGFDFLHDQMKLRQQKKRRLGREVINRIRGAERGNKLIQPADHHVAIIDEADSVMIDEAMTPLIISLPGKQTQDPVPYQLAKKIAAELVEGTDYTIELPEKSIEVTESANLAAHEKIAHHRDLLLARPWKSYISNAIRAQIILQRDVDYVVLDDKIQLVDQYTGRILPDRTWQSGLHQAVEVKENLTMQPARESTTTITRQRYLQMYDSIAGLTGTAQSVADEFKDIYQCPIVVIPTNRKSQRHIERTRFFTDAASKAKAIADDVWHRHQKDQPILIGTRTIRESLEIDQALRSRNINAVLLNGVQDGDEAEIVSQAGRAGAITIATNMAGRGTDIKPDDRALAAGGLHVVAVSPNESPRIDRQLIGRGARQGQPGSAQFFVAADDSLLTDFQSSLPNQIKRDAGADGESRDFSRELRALQQSIEQRNFDRRQQMILRDRWMDSVRESIEKD</sequence>
<dbReference type="Proteomes" id="UP000322214">
    <property type="component" value="Chromosome"/>
</dbReference>
<dbReference type="GO" id="GO:0005524">
    <property type="term" value="F:ATP binding"/>
    <property type="evidence" value="ECO:0007669"/>
    <property type="project" value="UniProtKB-KW"/>
</dbReference>
<dbReference type="SMART" id="SM00957">
    <property type="entry name" value="SecA_DEAD"/>
    <property type="match status" value="1"/>
</dbReference>
<dbReference type="KEGG" id="mff:MFFC18_42490"/>
<dbReference type="EMBL" id="CP042912">
    <property type="protein sequence ID" value="QEG24330.1"/>
    <property type="molecule type" value="Genomic_DNA"/>
</dbReference>
<keyword evidence="7" id="KW-1278">Translocase</keyword>
<evidence type="ECO:0000256" key="1">
    <source>
        <dbReference type="ARBA" id="ARBA00022448"/>
    </source>
</evidence>
<dbReference type="GO" id="GO:0005886">
    <property type="term" value="C:plasma membrane"/>
    <property type="evidence" value="ECO:0007669"/>
    <property type="project" value="TreeGrafter"/>
</dbReference>
<evidence type="ECO:0000259" key="10">
    <source>
        <dbReference type="PROSITE" id="PS51194"/>
    </source>
</evidence>
<feature type="domain" description="Helicase C-terminal" evidence="10">
    <location>
        <begin position="439"/>
        <end position="607"/>
    </location>
</feature>
<dbReference type="PROSITE" id="PS51194">
    <property type="entry name" value="HELICASE_CTER"/>
    <property type="match status" value="1"/>
</dbReference>
<evidence type="ECO:0000313" key="13">
    <source>
        <dbReference type="Proteomes" id="UP000322214"/>
    </source>
</evidence>
<dbReference type="InterPro" id="IPR027417">
    <property type="entry name" value="P-loop_NTPase"/>
</dbReference>
<keyword evidence="8" id="KW-0811">Translocation</keyword>
<dbReference type="GO" id="GO:0017038">
    <property type="term" value="P:protein import"/>
    <property type="evidence" value="ECO:0007669"/>
    <property type="project" value="InterPro"/>
</dbReference>
<dbReference type="InterPro" id="IPR011115">
    <property type="entry name" value="SecA_DEAD"/>
</dbReference>
<dbReference type="AlphaFoldDB" id="A0A5B9PGE8"/>
<dbReference type="InterPro" id="IPR044722">
    <property type="entry name" value="SecA_SF2_C"/>
</dbReference>
<evidence type="ECO:0000256" key="3">
    <source>
        <dbReference type="ARBA" id="ARBA00022490"/>
    </source>
</evidence>
<keyword evidence="5" id="KW-0067">ATP-binding</keyword>
<dbReference type="PRINTS" id="PR00906">
    <property type="entry name" value="SECA"/>
</dbReference>
<name>A0A5B9PGE8_9BACT</name>
<dbReference type="OrthoDB" id="2486044at2"/>
<keyword evidence="6" id="KW-0653">Protein transport</keyword>
<dbReference type="RefSeq" id="WP_075084082.1">
    <property type="nucleotide sequence ID" value="NZ_CP042912.1"/>
</dbReference>
<evidence type="ECO:0000256" key="2">
    <source>
        <dbReference type="ARBA" id="ARBA00022475"/>
    </source>
</evidence>
<dbReference type="SMART" id="SM00958">
    <property type="entry name" value="SecA_PP_bind"/>
    <property type="match status" value="1"/>
</dbReference>
<keyword evidence="13" id="KW-1185">Reference proteome</keyword>
<dbReference type="SUPFAM" id="SSF52540">
    <property type="entry name" value="P-loop containing nucleoside triphosphate hydrolases"/>
    <property type="match status" value="2"/>
</dbReference>
<evidence type="ECO:0000313" key="12">
    <source>
        <dbReference type="EMBL" id="QEG24330.1"/>
    </source>
</evidence>
<evidence type="ECO:0000256" key="7">
    <source>
        <dbReference type="ARBA" id="ARBA00022967"/>
    </source>
</evidence>
<accession>A0A5B9PGE8</accession>
<dbReference type="PANTHER" id="PTHR30612">
    <property type="entry name" value="SECA INNER MEMBRANE COMPONENT OF SEC PROTEIN SECRETION SYSTEM"/>
    <property type="match status" value="1"/>
</dbReference>
<dbReference type="GO" id="GO:0005829">
    <property type="term" value="C:cytosol"/>
    <property type="evidence" value="ECO:0007669"/>
    <property type="project" value="TreeGrafter"/>
</dbReference>
<dbReference type="GO" id="GO:0006886">
    <property type="term" value="P:intracellular protein transport"/>
    <property type="evidence" value="ECO:0007669"/>
    <property type="project" value="InterPro"/>
</dbReference>
<dbReference type="GO" id="GO:0043952">
    <property type="term" value="P:protein transport by the Sec complex"/>
    <property type="evidence" value="ECO:0007669"/>
    <property type="project" value="TreeGrafter"/>
</dbReference>
<dbReference type="InterPro" id="IPR036670">
    <property type="entry name" value="SecA_X-link_sf"/>
</dbReference>
<dbReference type="GO" id="GO:0031522">
    <property type="term" value="C:cell envelope Sec protein transport complex"/>
    <property type="evidence" value="ECO:0007669"/>
    <property type="project" value="TreeGrafter"/>
</dbReference>